<gene>
    <name evidence="1" type="ORF">METZ01_LOCUS143047</name>
</gene>
<dbReference type="EMBL" id="UINC01021820">
    <property type="protein sequence ID" value="SVA90193.1"/>
    <property type="molecule type" value="Genomic_DNA"/>
</dbReference>
<sequence length="66" mass="7946">MNTDKRKIWDEKRVGIEVQFHDWYHEGLTSNDVAQKISEMYLDYCAWKEAKQKAFGESFKKLEETD</sequence>
<name>A0A381ZN73_9ZZZZ</name>
<organism evidence="1">
    <name type="scientific">marine metagenome</name>
    <dbReference type="NCBI Taxonomy" id="408172"/>
    <lineage>
        <taxon>unclassified sequences</taxon>
        <taxon>metagenomes</taxon>
        <taxon>ecological metagenomes</taxon>
    </lineage>
</organism>
<evidence type="ECO:0000313" key="1">
    <source>
        <dbReference type="EMBL" id="SVA90193.1"/>
    </source>
</evidence>
<accession>A0A381ZN73</accession>
<protein>
    <submittedName>
        <fullName evidence="1">Uncharacterized protein</fullName>
    </submittedName>
</protein>
<reference evidence="1" key="1">
    <citation type="submission" date="2018-05" db="EMBL/GenBank/DDBJ databases">
        <authorList>
            <person name="Lanie J.A."/>
            <person name="Ng W.-L."/>
            <person name="Kazmierczak K.M."/>
            <person name="Andrzejewski T.M."/>
            <person name="Davidsen T.M."/>
            <person name="Wayne K.J."/>
            <person name="Tettelin H."/>
            <person name="Glass J.I."/>
            <person name="Rusch D."/>
            <person name="Podicherti R."/>
            <person name="Tsui H.-C.T."/>
            <person name="Winkler M.E."/>
        </authorList>
    </citation>
    <scope>NUCLEOTIDE SEQUENCE</scope>
</reference>
<dbReference type="AlphaFoldDB" id="A0A381ZN73"/>
<proteinExistence type="predicted"/>